<feature type="compositionally biased region" description="Low complexity" evidence="1">
    <location>
        <begin position="35"/>
        <end position="44"/>
    </location>
</feature>
<feature type="region of interest" description="Disordered" evidence="1">
    <location>
        <begin position="1"/>
        <end position="57"/>
    </location>
</feature>
<dbReference type="AlphaFoldDB" id="A0A0F9WVQ2"/>
<accession>A0A0F9WVQ2</accession>
<feature type="compositionally biased region" description="Basic and acidic residues" evidence="1">
    <location>
        <begin position="12"/>
        <end position="31"/>
    </location>
</feature>
<organism evidence="2 3">
    <name type="scientific">Trichoderma harzianum</name>
    <name type="common">Hypocrea lixii</name>
    <dbReference type="NCBI Taxonomy" id="5544"/>
    <lineage>
        <taxon>Eukaryota</taxon>
        <taxon>Fungi</taxon>
        <taxon>Dikarya</taxon>
        <taxon>Ascomycota</taxon>
        <taxon>Pezizomycotina</taxon>
        <taxon>Sordariomycetes</taxon>
        <taxon>Hypocreomycetidae</taxon>
        <taxon>Hypocreales</taxon>
        <taxon>Hypocreaceae</taxon>
        <taxon>Trichoderma</taxon>
    </lineage>
</organism>
<name>A0A0F9WVQ2_TRIHA</name>
<evidence type="ECO:0000313" key="2">
    <source>
        <dbReference type="EMBL" id="KKO96549.1"/>
    </source>
</evidence>
<protein>
    <submittedName>
        <fullName evidence="2">Uncharacterized protein</fullName>
    </submittedName>
</protein>
<gene>
    <name evidence="2" type="ORF">THAR02_11346</name>
</gene>
<comment type="caution">
    <text evidence="2">The sequence shown here is derived from an EMBL/GenBank/DDBJ whole genome shotgun (WGS) entry which is preliminary data.</text>
</comment>
<proteinExistence type="predicted"/>
<evidence type="ECO:0000256" key="1">
    <source>
        <dbReference type="SAM" id="MobiDB-lite"/>
    </source>
</evidence>
<evidence type="ECO:0000313" key="3">
    <source>
        <dbReference type="Proteomes" id="UP000034112"/>
    </source>
</evidence>
<sequence>MQIYPTTRHAIRRAEPDGRPAHDSPDAEFRAEGLAPAEGEQGVEAGPGGGEACAGGRVAREVEVAREEEGWGEEG</sequence>
<dbReference type="EMBL" id="JOKZ01000852">
    <property type="protein sequence ID" value="KKO96549.1"/>
    <property type="molecule type" value="Genomic_DNA"/>
</dbReference>
<feature type="non-terminal residue" evidence="2">
    <location>
        <position position="75"/>
    </location>
</feature>
<reference evidence="3" key="1">
    <citation type="journal article" date="2015" name="Genome Announc.">
        <title>Draft whole-genome sequence of the biocontrol agent Trichoderma harzianum T6776.</title>
        <authorList>
            <person name="Baroncelli R."/>
            <person name="Piaggeschi G."/>
            <person name="Fiorini L."/>
            <person name="Bertolini E."/>
            <person name="Zapparata A."/>
            <person name="Pe M.E."/>
            <person name="Sarrocco S."/>
            <person name="Vannacci G."/>
        </authorList>
    </citation>
    <scope>NUCLEOTIDE SEQUENCE [LARGE SCALE GENOMIC DNA]</scope>
    <source>
        <strain evidence="3">T6776</strain>
    </source>
</reference>
<dbReference type="Proteomes" id="UP000034112">
    <property type="component" value="Unassembled WGS sequence"/>
</dbReference>